<gene>
    <name evidence="3" type="ORF">KF707C_45560</name>
</gene>
<dbReference type="RefSeq" id="WP_004421051.1">
    <property type="nucleotide sequence ID" value="NZ_AJMR01000099.1"/>
</dbReference>
<dbReference type="Proteomes" id="UP000218554">
    <property type="component" value="Chromosome"/>
</dbReference>
<evidence type="ECO:0000256" key="1">
    <source>
        <dbReference type="SAM" id="Coils"/>
    </source>
</evidence>
<organism evidence="3 4">
    <name type="scientific">Metapseudomonas furukawaii</name>
    <name type="common">Pseudomonas furukawaii</name>
    <dbReference type="NCBI Taxonomy" id="1149133"/>
    <lineage>
        <taxon>Bacteria</taxon>
        <taxon>Pseudomonadati</taxon>
        <taxon>Pseudomonadota</taxon>
        <taxon>Gammaproteobacteria</taxon>
        <taxon>Pseudomonadales</taxon>
        <taxon>Pseudomonadaceae</taxon>
        <taxon>Metapseudomonas</taxon>
    </lineage>
</organism>
<dbReference type="KEGG" id="pfuw:KF707C_45560"/>
<name>A0AAD1FHE3_METFU</name>
<dbReference type="AlphaFoldDB" id="A0AAD1FHE3"/>
<feature type="compositionally biased region" description="Low complexity" evidence="2">
    <location>
        <begin position="107"/>
        <end position="133"/>
    </location>
</feature>
<evidence type="ECO:0000313" key="3">
    <source>
        <dbReference type="EMBL" id="BAU76244.1"/>
    </source>
</evidence>
<evidence type="ECO:0000313" key="4">
    <source>
        <dbReference type="Proteomes" id="UP000218554"/>
    </source>
</evidence>
<keyword evidence="1" id="KW-0175">Coiled coil</keyword>
<dbReference type="EMBL" id="AP014862">
    <property type="protein sequence ID" value="BAU76244.1"/>
    <property type="molecule type" value="Genomic_DNA"/>
</dbReference>
<sequence length="349" mass="38226">MSGSNLPEFHFIELEGEITGGDRQPPIATEHRFLSLSRVSMNRLIATRDSANTGDPLPSISPPRVDEPATQASAQISALALGVDFSLPPGDGVIPLLEPEAQPLEATEAALSPAAEEAEPVESPSPSAEDTPAAPNPETPPETPEVGASGAIPTPSLGLETDTVLGDVQSTLDSLAEMAKDLTQQKLDALKQQEIQEKRRLQQQERERFLADKEEQLRQLEARLLREQQALQREVEEHARAQVERSAALKTLAENLEARDRNSARLAETLRQEKARNDELGDTLQRRGDALDDREASLNRKEEDLAEKLKQLVAAKDRFRSLVRSFNETVQFNNTLNAISSASLDEGQS</sequence>
<protein>
    <submittedName>
        <fullName evidence="3">TolA protein</fullName>
    </submittedName>
</protein>
<feature type="region of interest" description="Disordered" evidence="2">
    <location>
        <begin position="48"/>
        <end position="72"/>
    </location>
</feature>
<evidence type="ECO:0000256" key="2">
    <source>
        <dbReference type="SAM" id="MobiDB-lite"/>
    </source>
</evidence>
<feature type="compositionally biased region" description="Pro residues" evidence="2">
    <location>
        <begin position="134"/>
        <end position="143"/>
    </location>
</feature>
<reference evidence="4" key="1">
    <citation type="submission" date="2015-05" db="EMBL/GenBank/DDBJ databases">
        <title>Draft genome sequencing of a biphenyl-degrading bacterium, Pseudomonas balearica KF707 (=NBRC110670).</title>
        <authorList>
            <person name="Kimura N."/>
            <person name="Hirose J."/>
            <person name="Watanabe T."/>
            <person name="Suenaga H."/>
            <person name="Fujihara H."/>
            <person name="Noguchi M."/>
            <person name="Hashimoto M."/>
            <person name="Shimodaira J."/>
            <person name="Tsuchikane K."/>
            <person name="Hosoyama A."/>
            <person name="Yamazoe A."/>
            <person name="Fujita N."/>
            <person name="Furukawa K."/>
        </authorList>
    </citation>
    <scope>NUCLEOTIDE SEQUENCE [LARGE SCALE GENOMIC DNA]</scope>
    <source>
        <strain evidence="4">DSM 10086 / NBRC 110670 / KF707</strain>
    </source>
</reference>
<keyword evidence="4" id="KW-1185">Reference proteome</keyword>
<reference evidence="3 4" key="2">
    <citation type="journal article" date="2017" name="Int. J. Syst. Evol. Microbiol.">
        <title>Pseudomonas furukawaii sp. nov., a polychlorinated biphenyl-degrading bacterium isolated from biphenyl-contaminated soil in Japan.</title>
        <authorList>
            <person name="Kimura N."/>
            <person name="Watanabe T."/>
            <person name="Suenaga H."/>
            <person name="Fujihara H."/>
            <person name="Futagami T."/>
            <person name="Goto M."/>
            <person name="Hanada S."/>
            <person name="Hirose J."/>
        </authorList>
    </citation>
    <scope>NUCLEOTIDE SEQUENCE [LARGE SCALE GENOMIC DNA]</scope>
    <source>
        <strain evidence="4">DSM 10086 / NBRC 110670 / KF707</strain>
    </source>
</reference>
<accession>A0AAD1FHE3</accession>
<proteinExistence type="predicted"/>
<feature type="region of interest" description="Disordered" evidence="2">
    <location>
        <begin position="107"/>
        <end position="161"/>
    </location>
</feature>
<feature type="coiled-coil region" evidence="1">
    <location>
        <begin position="172"/>
        <end position="318"/>
    </location>
</feature>